<dbReference type="Proteomes" id="UP000033066">
    <property type="component" value="Chromosome"/>
</dbReference>
<dbReference type="KEGG" id="mbak:MSBR3_2931"/>
<dbReference type="HOGENOM" id="CLU_487155_0_0_2"/>
<protein>
    <submittedName>
        <fullName evidence="3">GTPases-Sulfate adenylate transferase subunit 1</fullName>
    </submittedName>
</protein>
<dbReference type="RefSeq" id="WP_230627544.1">
    <property type="nucleotide sequence ID" value="NZ_CP009517.1"/>
</dbReference>
<gene>
    <name evidence="3" type="ORF">MSBR3_2931</name>
</gene>
<feature type="coiled-coil region" evidence="1">
    <location>
        <begin position="278"/>
        <end position="305"/>
    </location>
</feature>
<keyword evidence="4" id="KW-1185">Reference proteome</keyword>
<dbReference type="GO" id="GO:0016740">
    <property type="term" value="F:transferase activity"/>
    <property type="evidence" value="ECO:0007669"/>
    <property type="project" value="UniProtKB-KW"/>
</dbReference>
<feature type="region of interest" description="Disordered" evidence="2">
    <location>
        <begin position="505"/>
        <end position="538"/>
    </location>
</feature>
<evidence type="ECO:0000313" key="3">
    <source>
        <dbReference type="EMBL" id="AKB83509.1"/>
    </source>
</evidence>
<evidence type="ECO:0000256" key="2">
    <source>
        <dbReference type="SAM" id="MobiDB-lite"/>
    </source>
</evidence>
<keyword evidence="3" id="KW-0808">Transferase</keyword>
<dbReference type="AlphaFoldDB" id="A0A0E3WZK0"/>
<proteinExistence type="predicted"/>
<accession>A0A0E3WZK0</accession>
<evidence type="ECO:0000256" key="1">
    <source>
        <dbReference type="SAM" id="Coils"/>
    </source>
</evidence>
<sequence>MIRNKIGARVMLLAVLLVAIALVPTVSAQNETNYSVTKEVAFEHANAQIINFIADDTEFEGWKGASIDPKPLELYDPNGQKLYYQFSVYKNNSLIGRVDVGANKTLGQSIQVIELTPVLYNTTEAMKKSTETARNEYPDGEVKSTEIVVYSYPSIGAMTVIKDRASGNEHRIFVDLYTLEVIPDRPATETEPGTWSVFDRRLKNGVEENLKGWQASDQFTKSIEQEMASKGICISVPVTLDNYLNYDVTNVNYDYYSYFFGLYSLGNTVISRYGKLPVLETEEQKENWNSTLEELNNRIKDTVASKYMYPHGEVMSCGTNSRGYFVILFKYGSVDEPLMNEIYALINDSAKEMGVQDIPVEFGYGTYWEKIYLEGINRWYWLGENTENLSESDIDTLEGDMEHRPTMPLNKTIAAYGKIPLLKDPNEIYLWQGKLYTITDRIQEKITPYVEKGQIITYGARIRLEIVINDTLSSEEKNTIIREIYPVIDEEARKQNITNVPVVFTTSEEDSMKESNNSNNSDSESDTEDKPSKNNSTPGFGLLGSLTCLYGGWKLRKN</sequence>
<dbReference type="PATRIC" id="fig|1434107.4.peg.3715"/>
<keyword evidence="1" id="KW-0175">Coiled coil</keyword>
<organism evidence="3 4">
    <name type="scientific">Methanosarcina barkeri 3</name>
    <dbReference type="NCBI Taxonomy" id="1434107"/>
    <lineage>
        <taxon>Archaea</taxon>
        <taxon>Methanobacteriati</taxon>
        <taxon>Methanobacteriota</taxon>
        <taxon>Stenosarchaea group</taxon>
        <taxon>Methanomicrobia</taxon>
        <taxon>Methanosarcinales</taxon>
        <taxon>Methanosarcinaceae</taxon>
        <taxon>Methanosarcina</taxon>
    </lineage>
</organism>
<name>A0A0E3WZK0_METBA</name>
<dbReference type="GeneID" id="68903463"/>
<dbReference type="EMBL" id="CP009517">
    <property type="protein sequence ID" value="AKB83509.1"/>
    <property type="molecule type" value="Genomic_DNA"/>
</dbReference>
<reference evidence="3" key="1">
    <citation type="submission" date="2014-07" db="EMBL/GenBank/DDBJ databases">
        <title>Methanogenic archaea and the global carbon cycle.</title>
        <authorList>
            <person name="Henriksen J.R."/>
            <person name="Luke J."/>
            <person name="Reinhart S."/>
            <person name="Benedict M.N."/>
            <person name="Youngblut N.D."/>
            <person name="Metcalf M.E."/>
            <person name="Whitaker R.J."/>
            <person name="Metcalf W.W."/>
        </authorList>
    </citation>
    <scope>NUCLEOTIDE SEQUENCE [LARGE SCALE GENOMIC DNA]</scope>
    <source>
        <strain evidence="3">3</strain>
    </source>
</reference>
<evidence type="ECO:0000313" key="4">
    <source>
        <dbReference type="Proteomes" id="UP000033066"/>
    </source>
</evidence>